<proteinExistence type="predicted"/>
<dbReference type="Proteomes" id="UP000018731">
    <property type="component" value="Unassembled WGS sequence"/>
</dbReference>
<dbReference type="EMBL" id="AZJI01000006">
    <property type="protein sequence ID" value="ETD22994.1"/>
    <property type="molecule type" value="Genomic_DNA"/>
</dbReference>
<dbReference type="AlphaFoldDB" id="V8C6M2"/>
<dbReference type="STRING" id="1357400.HMPREF2086_01440"/>
<protein>
    <submittedName>
        <fullName evidence="1">Uncharacterized protein</fullName>
    </submittedName>
</protein>
<dbReference type="PATRIC" id="fig|1357400.3.peg.1928"/>
<dbReference type="HOGENOM" id="CLU_3044075_0_0_7"/>
<comment type="caution">
    <text evidence="1">The sequence shown here is derived from an EMBL/GenBank/DDBJ whole genome shotgun (WGS) entry which is preliminary data.</text>
</comment>
<organism evidence="1 2">
    <name type="scientific">Helicobacter macacae MIT 99-5501</name>
    <dbReference type="NCBI Taxonomy" id="1357400"/>
    <lineage>
        <taxon>Bacteria</taxon>
        <taxon>Pseudomonadati</taxon>
        <taxon>Campylobacterota</taxon>
        <taxon>Epsilonproteobacteria</taxon>
        <taxon>Campylobacterales</taxon>
        <taxon>Helicobacteraceae</taxon>
        <taxon>Helicobacter</taxon>
    </lineage>
</organism>
<sequence length="54" mass="6358">MDFRGSLKSLQCGIYEAKNDLLDSYPHFFLVAHFKTFAHKTKLYDTKNDKIYTP</sequence>
<evidence type="ECO:0000313" key="2">
    <source>
        <dbReference type="Proteomes" id="UP000018731"/>
    </source>
</evidence>
<evidence type="ECO:0000313" key="1">
    <source>
        <dbReference type="EMBL" id="ETD22994.1"/>
    </source>
</evidence>
<dbReference type="RefSeq" id="WP_023928176.1">
    <property type="nucleotide sequence ID" value="NZ_KI669455.1"/>
</dbReference>
<accession>V8C6M2</accession>
<name>V8C6M2_9HELI</name>
<keyword evidence="2" id="KW-1185">Reference proteome</keyword>
<reference evidence="1 2" key="1">
    <citation type="journal article" date="2014" name="Genome Announc.">
        <title>Draft genome sequences of six enterohepatic helicobacter species isolated from humans and one from rhesus macaques.</title>
        <authorList>
            <person name="Shen Z."/>
            <person name="Sheh A."/>
            <person name="Young S.K."/>
            <person name="Abouelliel A."/>
            <person name="Ward D.V."/>
            <person name="Earl A.M."/>
            <person name="Fox J.G."/>
        </authorList>
    </citation>
    <scope>NUCLEOTIDE SEQUENCE [LARGE SCALE GENOMIC DNA]</scope>
    <source>
        <strain evidence="1 2">MIT 99-5501</strain>
    </source>
</reference>
<gene>
    <name evidence="1" type="ORF">HMPREF2086_01440</name>
</gene>